<name>A0A0H4V8V7_9SPHN</name>
<evidence type="ECO:0000313" key="2">
    <source>
        <dbReference type="Proteomes" id="UP000059113"/>
    </source>
</evidence>
<dbReference type="AlphaFoldDB" id="A0A0H4V8V7"/>
<dbReference type="PATRIC" id="fig|1648404.4.peg.209"/>
<reference evidence="2" key="2">
    <citation type="submission" date="2015-04" db="EMBL/GenBank/DDBJ databases">
        <title>The complete genome sequence of Erythrobacter sp. s21-N3.</title>
        <authorList>
            <person name="Zhuang L."/>
            <person name="Liu Y."/>
            <person name="Shao Z."/>
        </authorList>
    </citation>
    <scope>NUCLEOTIDE SEQUENCE [LARGE SCALE GENOMIC DNA]</scope>
    <source>
        <strain evidence="2">s21-N3</strain>
    </source>
</reference>
<gene>
    <name evidence="1" type="ORF">CP97_00975</name>
</gene>
<reference evidence="1 2" key="1">
    <citation type="journal article" date="2015" name="Int. J. Syst. Evol. Microbiol.">
        <title>Erythrobacter atlanticus sp. nov., a bacterium from ocean sediment able to degrade polycyclic aromatic hydrocarbons.</title>
        <authorList>
            <person name="Zhuang L."/>
            <person name="Liu Y."/>
            <person name="Wang L."/>
            <person name="Wang W."/>
            <person name="Shao Z."/>
        </authorList>
    </citation>
    <scope>NUCLEOTIDE SEQUENCE [LARGE SCALE GENOMIC DNA]</scope>
    <source>
        <strain evidence="2">s21-N3</strain>
    </source>
</reference>
<dbReference type="OrthoDB" id="7593450at2"/>
<dbReference type="Pfam" id="PF06041">
    <property type="entry name" value="DUF924"/>
    <property type="match status" value="1"/>
</dbReference>
<dbReference type="Proteomes" id="UP000059113">
    <property type="component" value="Chromosome"/>
</dbReference>
<sequence>MSLAPRRWAAELLHVWFHKLDPGAWWGGSDALDTELERRFRPELEALFVMPPESFASDPSTALAAVLLFDQVPRNIHRGTPAAFAYDSLARDIARIALGRGFDARLARQQVQFLAMPLMHSEDIADQRRSLAAFRHINGGANLAFARSHYRMIARFGRFPHRNTLLGRTSTPAEKRAVEAGFAW</sequence>
<dbReference type="Gene3D" id="1.20.58.320">
    <property type="entry name" value="TPR-like"/>
    <property type="match status" value="1"/>
</dbReference>
<proteinExistence type="predicted"/>
<accession>A0A0H4V8V7</accession>
<dbReference type="KEGG" id="ery:CP97_00975"/>
<dbReference type="SUPFAM" id="SSF48452">
    <property type="entry name" value="TPR-like"/>
    <property type="match status" value="1"/>
</dbReference>
<evidence type="ECO:0008006" key="3">
    <source>
        <dbReference type="Google" id="ProtNLM"/>
    </source>
</evidence>
<dbReference type="STRING" id="1648404.CP97_00975"/>
<evidence type="ECO:0000313" key="1">
    <source>
        <dbReference type="EMBL" id="AKQ40925.1"/>
    </source>
</evidence>
<dbReference type="InterPro" id="IPR010323">
    <property type="entry name" value="DUF924"/>
</dbReference>
<organism evidence="1 2">
    <name type="scientific">Aurantiacibacter atlanticus</name>
    <dbReference type="NCBI Taxonomy" id="1648404"/>
    <lineage>
        <taxon>Bacteria</taxon>
        <taxon>Pseudomonadati</taxon>
        <taxon>Pseudomonadota</taxon>
        <taxon>Alphaproteobacteria</taxon>
        <taxon>Sphingomonadales</taxon>
        <taxon>Erythrobacteraceae</taxon>
        <taxon>Aurantiacibacter</taxon>
    </lineage>
</organism>
<protein>
    <recommendedName>
        <fullName evidence="3">Transmembrane protein</fullName>
    </recommendedName>
</protein>
<dbReference type="EMBL" id="CP011310">
    <property type="protein sequence ID" value="AKQ40925.1"/>
    <property type="molecule type" value="Genomic_DNA"/>
</dbReference>
<dbReference type="RefSeq" id="WP_048884405.1">
    <property type="nucleotide sequence ID" value="NZ_CP011310.1"/>
</dbReference>
<dbReference type="Gene3D" id="1.25.40.10">
    <property type="entry name" value="Tetratricopeptide repeat domain"/>
    <property type="match status" value="1"/>
</dbReference>
<dbReference type="InterPro" id="IPR011990">
    <property type="entry name" value="TPR-like_helical_dom_sf"/>
</dbReference>
<keyword evidence="2" id="KW-1185">Reference proteome</keyword>